<evidence type="ECO:0000256" key="1">
    <source>
        <dbReference type="SAM" id="MobiDB-lite"/>
    </source>
</evidence>
<gene>
    <name evidence="2" type="ORF">BDY21DRAFT_128787</name>
</gene>
<dbReference type="AlphaFoldDB" id="A0A6A6NNP7"/>
<evidence type="ECO:0000313" key="2">
    <source>
        <dbReference type="EMBL" id="KAF2453316.1"/>
    </source>
</evidence>
<dbReference type="EMBL" id="MU001698">
    <property type="protein sequence ID" value="KAF2453316.1"/>
    <property type="molecule type" value="Genomic_DNA"/>
</dbReference>
<dbReference type="GO" id="GO:0000307">
    <property type="term" value="C:cyclin-dependent protein kinase holoenzyme complex"/>
    <property type="evidence" value="ECO:0007669"/>
    <property type="project" value="TreeGrafter"/>
</dbReference>
<feature type="compositionally biased region" description="Low complexity" evidence="1">
    <location>
        <begin position="116"/>
        <end position="127"/>
    </location>
</feature>
<dbReference type="Pfam" id="PF08613">
    <property type="entry name" value="Cyclin"/>
    <property type="match status" value="1"/>
</dbReference>
<dbReference type="GO" id="GO:0019901">
    <property type="term" value="F:protein kinase binding"/>
    <property type="evidence" value="ECO:0007669"/>
    <property type="project" value="InterPro"/>
</dbReference>
<keyword evidence="3" id="KW-1185">Reference proteome</keyword>
<dbReference type="CDD" id="cd20557">
    <property type="entry name" value="CYCLIN_ScPCL1-like"/>
    <property type="match status" value="1"/>
</dbReference>
<dbReference type="PANTHER" id="PTHR15615:SF27">
    <property type="entry name" value="PHO85 CYCLIN CLG1"/>
    <property type="match status" value="1"/>
</dbReference>
<dbReference type="Proteomes" id="UP000799766">
    <property type="component" value="Unassembled WGS sequence"/>
</dbReference>
<dbReference type="InterPro" id="IPR013922">
    <property type="entry name" value="Cyclin_PHO80-like"/>
</dbReference>
<evidence type="ECO:0008006" key="4">
    <source>
        <dbReference type="Google" id="ProtNLM"/>
    </source>
</evidence>
<feature type="region of interest" description="Disordered" evidence="1">
    <location>
        <begin position="356"/>
        <end position="410"/>
    </location>
</feature>
<proteinExistence type="predicted"/>
<accession>A0A6A6NNP7</accession>
<dbReference type="SUPFAM" id="SSF47954">
    <property type="entry name" value="Cyclin-like"/>
    <property type="match status" value="1"/>
</dbReference>
<reference evidence="2" key="1">
    <citation type="journal article" date="2020" name="Stud. Mycol.">
        <title>101 Dothideomycetes genomes: a test case for predicting lifestyles and emergence of pathogens.</title>
        <authorList>
            <person name="Haridas S."/>
            <person name="Albert R."/>
            <person name="Binder M."/>
            <person name="Bloem J."/>
            <person name="Labutti K."/>
            <person name="Salamov A."/>
            <person name="Andreopoulos B."/>
            <person name="Baker S."/>
            <person name="Barry K."/>
            <person name="Bills G."/>
            <person name="Bluhm B."/>
            <person name="Cannon C."/>
            <person name="Castanera R."/>
            <person name="Culley D."/>
            <person name="Daum C."/>
            <person name="Ezra D."/>
            <person name="Gonzalez J."/>
            <person name="Henrissat B."/>
            <person name="Kuo A."/>
            <person name="Liang C."/>
            <person name="Lipzen A."/>
            <person name="Lutzoni F."/>
            <person name="Magnuson J."/>
            <person name="Mondo S."/>
            <person name="Nolan M."/>
            <person name="Ohm R."/>
            <person name="Pangilinan J."/>
            <person name="Park H.-J."/>
            <person name="Ramirez L."/>
            <person name="Alfaro M."/>
            <person name="Sun H."/>
            <person name="Tritt A."/>
            <person name="Yoshinaga Y."/>
            <person name="Zwiers L.-H."/>
            <person name="Turgeon B."/>
            <person name="Goodwin S."/>
            <person name="Spatafora J."/>
            <person name="Crous P."/>
            <person name="Grigoriev I."/>
        </authorList>
    </citation>
    <scope>NUCLEOTIDE SEQUENCE</scope>
    <source>
        <strain evidence="2">ATCC 16933</strain>
    </source>
</reference>
<dbReference type="GO" id="GO:0005634">
    <property type="term" value="C:nucleus"/>
    <property type="evidence" value="ECO:0007669"/>
    <property type="project" value="TreeGrafter"/>
</dbReference>
<dbReference type="GO" id="GO:0016538">
    <property type="term" value="F:cyclin-dependent protein serine/threonine kinase regulator activity"/>
    <property type="evidence" value="ECO:0007669"/>
    <property type="project" value="TreeGrafter"/>
</dbReference>
<feature type="compositionally biased region" description="Low complexity" evidence="1">
    <location>
        <begin position="373"/>
        <end position="385"/>
    </location>
</feature>
<feature type="compositionally biased region" description="Basic and acidic residues" evidence="1">
    <location>
        <begin position="128"/>
        <end position="139"/>
    </location>
</feature>
<name>A0A6A6NNP7_9PEZI</name>
<dbReference type="PANTHER" id="PTHR15615">
    <property type="match status" value="1"/>
</dbReference>
<sequence>MPSFYRRATSRDLPPTPPEFVPSGYANGCGAMQYSQASFSGLPGVASRKDGTYDFVDGYGRPSSIPGVTTMVSRHPPGFSNSATSLGQTQRSFYEPMGAPLLPPMRTQESNVVSSSVHLQAQQQAASHAEKPAPKEDKAVGGVSAKLDYDMDVMTEFVSEMTQGMYALLKSPICLADIDIFQNVRPGTTPIPPQYTRWVHQVLSATRLPSATILQSLSYLSIRMTMLSAAGHYRPATEQIYNMLTIALVLGSKFLDDNTFINRSWSEVSHISVAELNRMEMEWLVAMDFNLHRNPSETQGFCSWLAHWKEFEARAIARAVRPMQLSPLDTTVQRQPAIHSSVSPHIYQQQTKPSAFYLPSAKPPSRSQNQWESTTSTYSQPQSQYDPWIMPPRSATEGSPASAPHTGPTTPEYYGNATIWATPQQPQAEGYSRRTMFGFPPVSQPQPQVQQPTYHPATYASHFGHRHWPGHGLGCNCGYCPRQPQYLMAPGHGPQPVVG</sequence>
<feature type="region of interest" description="Disordered" evidence="1">
    <location>
        <begin position="116"/>
        <end position="140"/>
    </location>
</feature>
<dbReference type="InterPro" id="IPR036915">
    <property type="entry name" value="Cyclin-like_sf"/>
</dbReference>
<dbReference type="OrthoDB" id="244495at2759"/>
<dbReference type="Gene3D" id="1.10.472.10">
    <property type="entry name" value="Cyclin-like"/>
    <property type="match status" value="1"/>
</dbReference>
<evidence type="ECO:0000313" key="3">
    <source>
        <dbReference type="Proteomes" id="UP000799766"/>
    </source>
</evidence>
<protein>
    <recommendedName>
        <fullName evidence="4">Cyclin-like protein</fullName>
    </recommendedName>
</protein>
<organism evidence="2 3">
    <name type="scientific">Lineolata rhizophorae</name>
    <dbReference type="NCBI Taxonomy" id="578093"/>
    <lineage>
        <taxon>Eukaryota</taxon>
        <taxon>Fungi</taxon>
        <taxon>Dikarya</taxon>
        <taxon>Ascomycota</taxon>
        <taxon>Pezizomycotina</taxon>
        <taxon>Dothideomycetes</taxon>
        <taxon>Dothideomycetes incertae sedis</taxon>
        <taxon>Lineolatales</taxon>
        <taxon>Lineolataceae</taxon>
        <taxon>Lineolata</taxon>
    </lineage>
</organism>